<proteinExistence type="predicted"/>
<keyword evidence="2" id="KW-0489">Methyltransferase</keyword>
<protein>
    <submittedName>
        <fullName evidence="2">Class I SAM-dependent methyltransferase</fullName>
    </submittedName>
</protein>
<comment type="caution">
    <text evidence="2">The sequence shown here is derived from an EMBL/GenBank/DDBJ whole genome shotgun (WGS) entry which is preliminary data.</text>
</comment>
<dbReference type="GO" id="GO:0032259">
    <property type="term" value="P:methylation"/>
    <property type="evidence" value="ECO:0007669"/>
    <property type="project" value="UniProtKB-KW"/>
</dbReference>
<gene>
    <name evidence="2" type="ORF">NE686_15770</name>
</gene>
<reference evidence="2 3" key="1">
    <citation type="submission" date="2022-06" db="EMBL/GenBank/DDBJ databases">
        <title>Isolation of gut microbiota from human fecal samples.</title>
        <authorList>
            <person name="Pamer E.G."/>
            <person name="Barat B."/>
            <person name="Waligurski E."/>
            <person name="Medina S."/>
            <person name="Paddock L."/>
            <person name="Mostad J."/>
        </authorList>
    </citation>
    <scope>NUCLEOTIDE SEQUENCE [LARGE SCALE GENOMIC DNA]</scope>
    <source>
        <strain evidence="2 3">DFI.7.95</strain>
    </source>
</reference>
<evidence type="ECO:0000313" key="3">
    <source>
        <dbReference type="Proteomes" id="UP001524478"/>
    </source>
</evidence>
<dbReference type="Pfam" id="PF13847">
    <property type="entry name" value="Methyltransf_31"/>
    <property type="match status" value="1"/>
</dbReference>
<dbReference type="GO" id="GO:0008168">
    <property type="term" value="F:methyltransferase activity"/>
    <property type="evidence" value="ECO:0007669"/>
    <property type="project" value="UniProtKB-KW"/>
</dbReference>
<dbReference type="Proteomes" id="UP001524478">
    <property type="component" value="Unassembled WGS sequence"/>
</dbReference>
<keyword evidence="2" id="KW-0808">Transferase</keyword>
<dbReference type="EMBL" id="JANGAC010000013">
    <property type="protein sequence ID" value="MCQ4924560.1"/>
    <property type="molecule type" value="Genomic_DNA"/>
</dbReference>
<feature type="domain" description="Methyltransferase" evidence="1">
    <location>
        <begin position="43"/>
        <end position="131"/>
    </location>
</feature>
<dbReference type="PANTHER" id="PTHR43591">
    <property type="entry name" value="METHYLTRANSFERASE"/>
    <property type="match status" value="1"/>
</dbReference>
<dbReference type="InterPro" id="IPR025714">
    <property type="entry name" value="Methyltranfer_dom"/>
</dbReference>
<organism evidence="2 3">
    <name type="scientific">Tissierella carlieri</name>
    <dbReference type="NCBI Taxonomy" id="689904"/>
    <lineage>
        <taxon>Bacteria</taxon>
        <taxon>Bacillati</taxon>
        <taxon>Bacillota</taxon>
        <taxon>Tissierellia</taxon>
        <taxon>Tissierellales</taxon>
        <taxon>Tissierellaceae</taxon>
        <taxon>Tissierella</taxon>
    </lineage>
</organism>
<keyword evidence="3" id="KW-1185">Reference proteome</keyword>
<accession>A0ABT1SDK5</accession>
<evidence type="ECO:0000259" key="1">
    <source>
        <dbReference type="Pfam" id="PF13847"/>
    </source>
</evidence>
<dbReference type="CDD" id="cd02440">
    <property type="entry name" value="AdoMet_MTases"/>
    <property type="match status" value="1"/>
</dbReference>
<dbReference type="RefSeq" id="WP_216555979.1">
    <property type="nucleotide sequence ID" value="NZ_JAHLOH010000017.1"/>
</dbReference>
<sequence length="229" mass="26309">MSIEWYDMIAKRNGGYKSDAIFTVEGISGEDVFEKELIQILQNSKTTLDAGCGHGEFTIKMAKYAHEIIGFDGSVELLKIANSLKEYYKINNVNFVYATTKEELPFEDEQFDLIYCRRGPTSITHHSRVLRSGGIIYGICPEYPNIIDIVSKRLSNNGFINIEIKVFEDAILVFPNDKEFAKFLTAFPGNPDYTLPESKEMLNEKIKENIIDGRLCHKQWRFIWKATKK</sequence>
<name>A0ABT1SDK5_9FIRM</name>
<evidence type="ECO:0000313" key="2">
    <source>
        <dbReference type="EMBL" id="MCQ4924560.1"/>
    </source>
</evidence>